<evidence type="ECO:0000256" key="1">
    <source>
        <dbReference type="SAM" id="MobiDB-lite"/>
    </source>
</evidence>
<sequence length="136" mass="14713">MYLFNGVPLCPGAARRLEELAGTLTKPEEAKMSDQQLLAHAEVLAELEPLRMRTNGRPQLVPLRKRGGQSKTAASAGPEMVMKVTVTCPMISGTARCPVFDEFNDAAFSHLPAVPDAPIHLDDHQRPLAVETPTAT</sequence>
<comment type="caution">
    <text evidence="2">The sequence shown here is derived from an EMBL/GenBank/DDBJ whole genome shotgun (WGS) entry which is preliminary data.</text>
</comment>
<accession>A0A7Y9EZW7</accession>
<gene>
    <name evidence="2" type="ORF">BKA08_001295</name>
</gene>
<dbReference type="AlphaFoldDB" id="A0A7Y9EZW7"/>
<evidence type="ECO:0000313" key="3">
    <source>
        <dbReference type="Proteomes" id="UP000516957"/>
    </source>
</evidence>
<dbReference type="Proteomes" id="UP000516957">
    <property type="component" value="Unassembled WGS sequence"/>
</dbReference>
<name>A0A7Y9EZW7_9ACTN</name>
<dbReference type="RefSeq" id="WP_179614872.1">
    <property type="nucleotide sequence ID" value="NZ_CP059163.1"/>
</dbReference>
<dbReference type="EMBL" id="JACCBE010000001">
    <property type="protein sequence ID" value="NYD57057.1"/>
    <property type="molecule type" value="Genomic_DNA"/>
</dbReference>
<feature type="region of interest" description="Disordered" evidence="1">
    <location>
        <begin position="55"/>
        <end position="76"/>
    </location>
</feature>
<evidence type="ECO:0000313" key="2">
    <source>
        <dbReference type="EMBL" id="NYD57057.1"/>
    </source>
</evidence>
<reference evidence="2 3" key="1">
    <citation type="submission" date="2020-07" db="EMBL/GenBank/DDBJ databases">
        <title>Sequencing the genomes of 1000 actinobacteria strains.</title>
        <authorList>
            <person name="Klenk H.-P."/>
        </authorList>
    </citation>
    <scope>NUCLEOTIDE SEQUENCE [LARGE SCALE GENOMIC DNA]</scope>
    <source>
        <strain evidence="2 3">DSM 18965</strain>
    </source>
</reference>
<keyword evidence="3" id="KW-1185">Reference proteome</keyword>
<proteinExistence type="predicted"/>
<protein>
    <submittedName>
        <fullName evidence="2">Uncharacterized protein</fullName>
    </submittedName>
</protein>
<organism evidence="2 3">
    <name type="scientific">Nocardioides marinisabuli</name>
    <dbReference type="NCBI Taxonomy" id="419476"/>
    <lineage>
        <taxon>Bacteria</taxon>
        <taxon>Bacillati</taxon>
        <taxon>Actinomycetota</taxon>
        <taxon>Actinomycetes</taxon>
        <taxon>Propionibacteriales</taxon>
        <taxon>Nocardioidaceae</taxon>
        <taxon>Nocardioides</taxon>
    </lineage>
</organism>